<dbReference type="AlphaFoldDB" id="A0A096CQ04"/>
<dbReference type="NCBIfam" id="NF040739">
    <property type="entry name" value="ornith_OrtA"/>
    <property type="match status" value="1"/>
</dbReference>
<name>A0A096CQ04_FLAPL</name>
<dbReference type="InterPro" id="IPR047755">
    <property type="entry name" value="OrtA"/>
</dbReference>
<organism evidence="1 2">
    <name type="scientific">Flavonifractor plautii 1_3_50AFAA</name>
    <dbReference type="NCBI Taxonomy" id="742738"/>
    <lineage>
        <taxon>Bacteria</taxon>
        <taxon>Bacillati</taxon>
        <taxon>Bacillota</taxon>
        <taxon>Clostridia</taxon>
        <taxon>Eubacteriales</taxon>
        <taxon>Oscillospiraceae</taxon>
        <taxon>Flavonifractor</taxon>
    </lineage>
</organism>
<protein>
    <recommendedName>
        <fullName evidence="3">2-amino-4-ketopentanoate thiolase alpha subunit</fullName>
    </recommendedName>
</protein>
<sequence length="99" mass="11128">MVQKGTWVRIKKILLPVGQRAPQDPEDTRNTPLVMWTKGFLAADANLGDEVQVTTAADRVETGTLVEVDPYYTHSYGKCVPELVQIDRNYRAFLYGGDK</sequence>
<dbReference type="EMBL" id="ADLO01000026">
    <property type="protein sequence ID" value="KGF56847.1"/>
    <property type="molecule type" value="Genomic_DNA"/>
</dbReference>
<evidence type="ECO:0000313" key="1">
    <source>
        <dbReference type="EMBL" id="KGF56847.1"/>
    </source>
</evidence>
<evidence type="ECO:0000313" key="2">
    <source>
        <dbReference type="Proteomes" id="UP000029585"/>
    </source>
</evidence>
<gene>
    <name evidence="1" type="ORF">HMPREF9460_00675</name>
</gene>
<comment type="caution">
    <text evidence="1">The sequence shown here is derived from an EMBL/GenBank/DDBJ whole genome shotgun (WGS) entry which is preliminary data.</text>
</comment>
<proteinExistence type="predicted"/>
<accession>A0A096CQ04</accession>
<evidence type="ECO:0008006" key="3">
    <source>
        <dbReference type="Google" id="ProtNLM"/>
    </source>
</evidence>
<keyword evidence="2" id="KW-1185">Reference proteome</keyword>
<reference evidence="1 2" key="1">
    <citation type="submission" date="2011-08" db="EMBL/GenBank/DDBJ databases">
        <title>The Genome Sequence of Clostridium orbiscindens 1_3_50AFAA.</title>
        <authorList>
            <consortium name="The Broad Institute Genome Sequencing Platform"/>
            <person name="Earl A."/>
            <person name="Ward D."/>
            <person name="Feldgarden M."/>
            <person name="Gevers D."/>
            <person name="Daigneault M."/>
            <person name="Strauss J."/>
            <person name="Allen-Vercoe E."/>
            <person name="Young S.K."/>
            <person name="Zeng Q."/>
            <person name="Gargeya S."/>
            <person name="Fitzgerald M."/>
            <person name="Haas B."/>
            <person name="Abouelleil A."/>
            <person name="Alvarado L."/>
            <person name="Arachchi H.M."/>
            <person name="Berlin A."/>
            <person name="Brown A."/>
            <person name="Chapman S.B."/>
            <person name="Chen Z."/>
            <person name="Dunbar C."/>
            <person name="Freedman E."/>
            <person name="Gearin G."/>
            <person name="Gellesch M."/>
            <person name="Goldberg J."/>
            <person name="Griggs A."/>
            <person name="Gujja S."/>
            <person name="Heiman D."/>
            <person name="Howarth C."/>
            <person name="Larson L."/>
            <person name="Lui A."/>
            <person name="MacDonald P.J.P."/>
            <person name="Montmayeur A."/>
            <person name="Murphy C."/>
            <person name="Neiman D."/>
            <person name="Pearson M."/>
            <person name="Priest M."/>
            <person name="Roberts A."/>
            <person name="Saif S."/>
            <person name="Shea T."/>
            <person name="Shenoy N."/>
            <person name="Sisk P."/>
            <person name="Stolte C."/>
            <person name="Sykes S."/>
            <person name="Wortman J."/>
            <person name="Nusbaum C."/>
            <person name="Birren B."/>
        </authorList>
    </citation>
    <scope>NUCLEOTIDE SEQUENCE [LARGE SCALE GENOMIC DNA]</scope>
    <source>
        <strain evidence="1 2">1_3_50AFAA</strain>
    </source>
</reference>
<dbReference type="RefSeq" id="WP_007488541.1">
    <property type="nucleotide sequence ID" value="NZ_KN174161.1"/>
</dbReference>
<dbReference type="PATRIC" id="fig|742738.3.peg.705"/>
<dbReference type="eggNOG" id="ENOG503315M">
    <property type="taxonomic scope" value="Bacteria"/>
</dbReference>
<dbReference type="GeneID" id="63972106"/>
<dbReference type="Proteomes" id="UP000029585">
    <property type="component" value="Unassembled WGS sequence"/>
</dbReference>
<dbReference type="HOGENOM" id="CLU_2286677_0_0_9"/>
<dbReference type="Pfam" id="PF22010">
    <property type="entry name" value="OrtA"/>
    <property type="match status" value="1"/>
</dbReference>